<proteinExistence type="predicted"/>
<protein>
    <submittedName>
        <fullName evidence="1">Uncharacterized protein</fullName>
    </submittedName>
</protein>
<organism evidence="1 2">
    <name type="scientific">Vibrio quintilis</name>
    <dbReference type="NCBI Taxonomy" id="1117707"/>
    <lineage>
        <taxon>Bacteria</taxon>
        <taxon>Pseudomonadati</taxon>
        <taxon>Pseudomonadota</taxon>
        <taxon>Gammaproteobacteria</taxon>
        <taxon>Vibrionales</taxon>
        <taxon>Vibrionaceae</taxon>
        <taxon>Vibrio</taxon>
    </lineage>
</organism>
<keyword evidence="2" id="KW-1185">Reference proteome</keyword>
<reference evidence="2" key="1">
    <citation type="submission" date="2016-12" db="EMBL/GenBank/DDBJ databases">
        <authorList>
            <person name="Rodrigo-Torres L."/>
            <person name="Arahal R.D."/>
            <person name="Lucena T."/>
        </authorList>
    </citation>
    <scope>NUCLEOTIDE SEQUENCE [LARGE SCALE GENOMIC DNA]</scope>
</reference>
<gene>
    <name evidence="1" type="ORF">VQ7734_04495</name>
</gene>
<evidence type="ECO:0000313" key="1">
    <source>
        <dbReference type="EMBL" id="SHO58723.1"/>
    </source>
</evidence>
<accession>A0A1M7Z1H8</accession>
<dbReference type="OrthoDB" id="6245578at2"/>
<sequence length="297" mass="34458">MTNTIKTFLKHKNLSTSQDDVNTLNHNLQIDLPADNRGPALFLFDNKILSRASILESGRTKILCRMQPPALPVNYSQLKRQKNSYRNSIKKAIKVHKLKGHLTDAQWLNDFISIPDNDMMFESAIEPQIINFTKPIKKNILKLITVHNALVGTVPRRNVTFIQYGEVRLYLYPKNGILPISSEEFLNAVRNFLTASFPHYDIKLIGTNETVVQHTNKHTMILKYYLSGKNRKTGIFDLLKEQNKVVEQAHNEHFAHNKNDNFHRQPLDMRYLAQFHKRMLDVYLDKHLFQSKGLKIG</sequence>
<dbReference type="RefSeq" id="WP_073586172.1">
    <property type="nucleotide sequence ID" value="NZ_AP024898.1"/>
</dbReference>
<evidence type="ECO:0000313" key="2">
    <source>
        <dbReference type="Proteomes" id="UP000184600"/>
    </source>
</evidence>
<name>A0A1M7Z1H8_9VIBR</name>
<dbReference type="EMBL" id="FRFG01000077">
    <property type="protein sequence ID" value="SHO58723.1"/>
    <property type="molecule type" value="Genomic_DNA"/>
</dbReference>
<dbReference type="Proteomes" id="UP000184600">
    <property type="component" value="Unassembled WGS sequence"/>
</dbReference>
<dbReference type="AlphaFoldDB" id="A0A1M7Z1H8"/>